<dbReference type="GO" id="GO:0016020">
    <property type="term" value="C:membrane"/>
    <property type="evidence" value="ECO:0007669"/>
    <property type="project" value="InterPro"/>
</dbReference>
<dbReference type="RefSeq" id="WP_123254919.1">
    <property type="nucleotide sequence ID" value="NZ_RBED01000083.1"/>
</dbReference>
<reference evidence="3 4" key="1">
    <citation type="submission" date="2018-10" db="EMBL/GenBank/DDBJ databases">
        <title>Genome sequencing of Arthrobacter oryzae TNB02.</title>
        <authorList>
            <person name="Cho Y.-J."/>
            <person name="Cho A."/>
            <person name="Kim O.-S."/>
        </authorList>
    </citation>
    <scope>NUCLEOTIDE SEQUENCE [LARGE SCALE GENOMIC DNA]</scope>
    <source>
        <strain evidence="3 4">TNB02</strain>
    </source>
</reference>
<dbReference type="InterPro" id="IPR016171">
    <property type="entry name" value="Vanillyl_alc_oxidase_C-sub2"/>
</dbReference>
<dbReference type="Pfam" id="PF01565">
    <property type="entry name" value="FAD_binding_4"/>
    <property type="match status" value="1"/>
</dbReference>
<name>A0A3N0C4L2_9MICC</name>
<dbReference type="Pfam" id="PF04030">
    <property type="entry name" value="ALO"/>
    <property type="match status" value="1"/>
</dbReference>
<dbReference type="SUPFAM" id="SSF56176">
    <property type="entry name" value="FAD-binding/transporter-associated domain-like"/>
    <property type="match status" value="1"/>
</dbReference>
<dbReference type="GO" id="GO:0071949">
    <property type="term" value="F:FAD binding"/>
    <property type="evidence" value="ECO:0007669"/>
    <property type="project" value="InterPro"/>
</dbReference>
<organism evidence="3 4">
    <name type="scientific">Arthrobacter oryzae</name>
    <dbReference type="NCBI Taxonomy" id="409290"/>
    <lineage>
        <taxon>Bacteria</taxon>
        <taxon>Bacillati</taxon>
        <taxon>Actinomycetota</taxon>
        <taxon>Actinomycetes</taxon>
        <taxon>Micrococcales</taxon>
        <taxon>Micrococcaceae</taxon>
        <taxon>Arthrobacter</taxon>
    </lineage>
</organism>
<dbReference type="OrthoDB" id="9800184at2"/>
<dbReference type="GO" id="GO:0003885">
    <property type="term" value="F:D-arabinono-1,4-lactone oxidase activity"/>
    <property type="evidence" value="ECO:0007669"/>
    <property type="project" value="InterPro"/>
</dbReference>
<dbReference type="EMBL" id="RBED01000083">
    <property type="protein sequence ID" value="RNL57093.1"/>
    <property type="molecule type" value="Genomic_DNA"/>
</dbReference>
<dbReference type="PROSITE" id="PS51387">
    <property type="entry name" value="FAD_PCMH"/>
    <property type="match status" value="1"/>
</dbReference>
<evidence type="ECO:0000259" key="2">
    <source>
        <dbReference type="PROSITE" id="PS51387"/>
    </source>
</evidence>
<dbReference type="Gene3D" id="3.30.70.2520">
    <property type="match status" value="1"/>
</dbReference>
<dbReference type="Gene3D" id="1.10.45.10">
    <property type="entry name" value="Vanillyl-alcohol Oxidase, Chain A, domain 4"/>
    <property type="match status" value="1"/>
</dbReference>
<evidence type="ECO:0000313" key="4">
    <source>
        <dbReference type="Proteomes" id="UP000273807"/>
    </source>
</evidence>
<dbReference type="InterPro" id="IPR016166">
    <property type="entry name" value="FAD-bd_PCMH"/>
</dbReference>
<dbReference type="GO" id="GO:0080049">
    <property type="term" value="F:L-gulono-1,4-lactone dehydrogenase activity"/>
    <property type="evidence" value="ECO:0007669"/>
    <property type="project" value="TreeGrafter"/>
</dbReference>
<dbReference type="InterPro" id="IPR016167">
    <property type="entry name" value="FAD-bd_PCMH_sub1"/>
</dbReference>
<dbReference type="InterPro" id="IPR036318">
    <property type="entry name" value="FAD-bd_PCMH-like_sf"/>
</dbReference>
<dbReference type="InterPro" id="IPR016169">
    <property type="entry name" value="FAD-bd_PCMH_sub2"/>
</dbReference>
<dbReference type="PANTHER" id="PTHR43762:SF1">
    <property type="entry name" value="D-ARABINONO-1,4-LACTONE OXIDASE"/>
    <property type="match status" value="1"/>
</dbReference>
<sequence>MSTHHLNWAGNQTYSAEKIFEPATVDEVQGLVARWPRVRALGTRHSFNDIADTSGALISLAGLNPDIRIDPTAMTASVTGGTRFGVLISELQSQGFALHNTGSLPHISVAGATATGTHGSGDGNGILSTAISAVELLTADGSVVNIDRSSGQLSAIAVGLGAFGIIIRVTVDIEPTYLVRQDVYRYAPWETVLERLDEVMASAYSVSLLADFASPTVLQVWLKTRLGEGKHPELAPTLFGGTWYDDSDEPAPDNVNQRASVPGPWSERMPHFRLDRQPSNGGDELQSEYYVGREYGVQALEVLRTLGAQISPHLLISEIRTAAADSLWLSPAYERDVLCIGFTWAKHPAEVAALLPVIEDALAPFAPRQHWGKLFHFGADVIGQRFPRLTDFKAVRRHYDPQGKFWNPFLESTLGTP</sequence>
<gene>
    <name evidence="3" type="ORF">D7003_07920</name>
</gene>
<evidence type="ECO:0000313" key="3">
    <source>
        <dbReference type="EMBL" id="RNL57093.1"/>
    </source>
</evidence>
<feature type="domain" description="FAD-binding PCMH-type" evidence="2">
    <location>
        <begin position="12"/>
        <end position="176"/>
    </location>
</feature>
<dbReference type="InterPro" id="IPR006094">
    <property type="entry name" value="Oxid_FAD_bind_N"/>
</dbReference>
<protein>
    <submittedName>
        <fullName evidence="3">FAD-binding protein</fullName>
    </submittedName>
</protein>
<dbReference type="Gene3D" id="3.30.465.10">
    <property type="match status" value="1"/>
</dbReference>
<proteinExistence type="predicted"/>
<accession>A0A3N0C4L2</accession>
<dbReference type="AlphaFoldDB" id="A0A3N0C4L2"/>
<dbReference type="Gene3D" id="3.30.43.10">
    <property type="entry name" value="Uridine Diphospho-n-acetylenolpyruvylglucosamine Reductase, domain 2"/>
    <property type="match status" value="1"/>
</dbReference>
<comment type="caution">
    <text evidence="3">The sequence shown here is derived from an EMBL/GenBank/DDBJ whole genome shotgun (WGS) entry which is preliminary data.</text>
</comment>
<keyword evidence="1" id="KW-0560">Oxidoreductase</keyword>
<dbReference type="Gene3D" id="3.30.70.2530">
    <property type="match status" value="1"/>
</dbReference>
<dbReference type="PIRSF" id="PIRSF000136">
    <property type="entry name" value="LGO_GLO"/>
    <property type="match status" value="1"/>
</dbReference>
<evidence type="ECO:0000256" key="1">
    <source>
        <dbReference type="ARBA" id="ARBA00023002"/>
    </source>
</evidence>
<dbReference type="InterPro" id="IPR010031">
    <property type="entry name" value="FAD_lactone_oxidase-like"/>
</dbReference>
<dbReference type="InterPro" id="IPR007173">
    <property type="entry name" value="ALO_C"/>
</dbReference>
<dbReference type="PANTHER" id="PTHR43762">
    <property type="entry name" value="L-GULONOLACTONE OXIDASE"/>
    <property type="match status" value="1"/>
</dbReference>
<keyword evidence="4" id="KW-1185">Reference proteome</keyword>
<dbReference type="Proteomes" id="UP000273807">
    <property type="component" value="Unassembled WGS sequence"/>
</dbReference>